<comment type="similarity">
    <text evidence="2">Belongs to the ABC-4 integral membrane protein family. LolC/E subfamily.</text>
</comment>
<evidence type="ECO:0000256" key="4">
    <source>
        <dbReference type="ARBA" id="ARBA00022692"/>
    </source>
</evidence>
<keyword evidence="6 7" id="KW-0472">Membrane</keyword>
<evidence type="ECO:0000256" key="2">
    <source>
        <dbReference type="ARBA" id="ARBA00005236"/>
    </source>
</evidence>
<dbReference type="STRING" id="272843.PM1824"/>
<gene>
    <name evidence="9" type="ordered locus">PM1824</name>
</gene>
<dbReference type="InterPro" id="IPR051447">
    <property type="entry name" value="Lipoprotein-release_system"/>
</dbReference>
<keyword evidence="5 7" id="KW-1133">Transmembrane helix</keyword>
<comment type="subcellular location">
    <subcellularLocation>
        <location evidence="1">Cell membrane</location>
        <topology evidence="1">Multi-pass membrane protein</topology>
    </subcellularLocation>
</comment>
<feature type="transmembrane region" description="Helical" evidence="7">
    <location>
        <begin position="275"/>
        <end position="301"/>
    </location>
</feature>
<dbReference type="PANTHER" id="PTHR30489:SF0">
    <property type="entry name" value="LIPOPROTEIN-RELEASING SYSTEM TRANSMEMBRANE PROTEIN LOLE"/>
    <property type="match status" value="1"/>
</dbReference>
<dbReference type="PANTHER" id="PTHR30489">
    <property type="entry name" value="LIPOPROTEIN-RELEASING SYSTEM TRANSMEMBRANE PROTEIN LOLE"/>
    <property type="match status" value="1"/>
</dbReference>
<dbReference type="GO" id="GO:0044874">
    <property type="term" value="P:lipoprotein localization to outer membrane"/>
    <property type="evidence" value="ECO:0007669"/>
    <property type="project" value="TreeGrafter"/>
</dbReference>
<protein>
    <recommendedName>
        <fullName evidence="8">ABC3 transporter permease C-terminal domain-containing protein</fullName>
    </recommendedName>
</protein>
<evidence type="ECO:0000259" key="8">
    <source>
        <dbReference type="Pfam" id="PF02687"/>
    </source>
</evidence>
<dbReference type="Proteomes" id="UP000000809">
    <property type="component" value="Chromosome"/>
</dbReference>
<dbReference type="InterPro" id="IPR003838">
    <property type="entry name" value="ABC3_permease_C"/>
</dbReference>
<evidence type="ECO:0000256" key="1">
    <source>
        <dbReference type="ARBA" id="ARBA00004651"/>
    </source>
</evidence>
<feature type="transmembrane region" description="Helical" evidence="7">
    <location>
        <begin position="374"/>
        <end position="399"/>
    </location>
</feature>
<keyword evidence="4 7" id="KW-0812">Transmembrane</keyword>
<evidence type="ECO:0000256" key="3">
    <source>
        <dbReference type="ARBA" id="ARBA00022475"/>
    </source>
</evidence>
<sequence>MSMQAISFGKKIRLLSQLAWRDLRYDRNVSFCIIASLIAVIAPLLLLFSLKYGVVSQLRAQLMNDPRHLEIKIVGNLNLSSEWFAWLQQQPETQFVIPLTRSLNTIVDLRSDTRHFVSDVELLPTAPNDPILAPLQLQQKKAVVLTALAAEKLQVRSGDKITLLATRNYAGLTEKGHLELIVENILPETRFSRPAAFVDLETLVGIEDFRDGFQTDVFPAMSGQVREQARETFARARIYAKQLDDVALLALKLRAKNIDTRTEAKAIENVKAIDAVLNVIFLVIAVTSIMGCILSLVGAFLANIDRKRKEIAVLRLLGFQSIGVMGFLILQAVILSSVAFLMSYLFFVVGSQLFNHILTNNLADTPFISHLQPLHLVFAFMIAFILSAIVAAIGAIRAIRIQPAESLRDV</sequence>
<reference evidence="9 10" key="1">
    <citation type="journal article" date="2001" name="Proc. Natl. Acad. Sci. U.S.A.">
        <title>Complete genomic sequence of Pasteurella multocida Pm70.</title>
        <authorList>
            <person name="May B.J."/>
            <person name="Zhang Q."/>
            <person name="Li L.L."/>
            <person name="Paustian M.L."/>
            <person name="Whittam T.S."/>
            <person name="Kapur V."/>
        </authorList>
    </citation>
    <scope>NUCLEOTIDE SEQUENCE [LARGE SCALE GENOMIC DNA]</scope>
    <source>
        <strain evidence="9 10">Pm70</strain>
    </source>
</reference>
<dbReference type="AlphaFoldDB" id="Q9CK13"/>
<evidence type="ECO:0000313" key="9">
    <source>
        <dbReference type="EMBL" id="AAK03908.1"/>
    </source>
</evidence>
<dbReference type="GO" id="GO:0098797">
    <property type="term" value="C:plasma membrane protein complex"/>
    <property type="evidence" value="ECO:0007669"/>
    <property type="project" value="TreeGrafter"/>
</dbReference>
<dbReference type="KEGG" id="pmu:PM1824"/>
<evidence type="ECO:0000256" key="5">
    <source>
        <dbReference type="ARBA" id="ARBA00022989"/>
    </source>
</evidence>
<dbReference type="Pfam" id="PF02687">
    <property type="entry name" value="FtsX"/>
    <property type="match status" value="1"/>
</dbReference>
<feature type="domain" description="ABC3 transporter permease C-terminal" evidence="8">
    <location>
        <begin position="283"/>
        <end position="403"/>
    </location>
</feature>
<dbReference type="EnsemblBacteria" id="AAK03908">
    <property type="protein sequence ID" value="AAK03908"/>
    <property type="gene ID" value="PM1824"/>
</dbReference>
<keyword evidence="10" id="KW-1185">Reference proteome</keyword>
<keyword evidence="3" id="KW-1003">Cell membrane</keyword>
<dbReference type="HOGENOM" id="CLU_056171_0_0_6"/>
<organism evidence="9 10">
    <name type="scientific">Pasteurella multocida (strain Pm70)</name>
    <dbReference type="NCBI Taxonomy" id="272843"/>
    <lineage>
        <taxon>Bacteria</taxon>
        <taxon>Pseudomonadati</taxon>
        <taxon>Pseudomonadota</taxon>
        <taxon>Gammaproteobacteria</taxon>
        <taxon>Pasteurellales</taxon>
        <taxon>Pasteurellaceae</taxon>
        <taxon>Pasteurella</taxon>
    </lineage>
</organism>
<name>Q9CK13_PASMU</name>
<feature type="transmembrane region" description="Helical" evidence="7">
    <location>
        <begin position="29"/>
        <end position="50"/>
    </location>
</feature>
<accession>Q9CK13</accession>
<evidence type="ECO:0000313" key="10">
    <source>
        <dbReference type="Proteomes" id="UP000000809"/>
    </source>
</evidence>
<evidence type="ECO:0000256" key="7">
    <source>
        <dbReference type="SAM" id="Phobius"/>
    </source>
</evidence>
<evidence type="ECO:0000256" key="6">
    <source>
        <dbReference type="ARBA" id="ARBA00023136"/>
    </source>
</evidence>
<feature type="transmembrane region" description="Helical" evidence="7">
    <location>
        <begin position="322"/>
        <end position="354"/>
    </location>
</feature>
<proteinExistence type="inferred from homology"/>
<dbReference type="EMBL" id="AE004439">
    <property type="protein sequence ID" value="AAK03908.1"/>
    <property type="molecule type" value="Genomic_DNA"/>
</dbReference>